<dbReference type="STRING" id="5722.A2E4G7"/>
<dbReference type="GO" id="GO:0000978">
    <property type="term" value="F:RNA polymerase II cis-regulatory region sequence-specific DNA binding"/>
    <property type="evidence" value="ECO:0000318"/>
    <property type="project" value="GO_Central"/>
</dbReference>
<evidence type="ECO:0000256" key="2">
    <source>
        <dbReference type="ARBA" id="ARBA00023125"/>
    </source>
</evidence>
<dbReference type="VEuPathDB" id="TrichDB:TVAG_129160"/>
<dbReference type="KEGG" id="tva:4770468"/>
<dbReference type="GO" id="GO:0000981">
    <property type="term" value="F:DNA-binding transcription factor activity, RNA polymerase II-specific"/>
    <property type="evidence" value="ECO:0000318"/>
    <property type="project" value="GO_Central"/>
</dbReference>
<dbReference type="EMBL" id="DS113301">
    <property type="protein sequence ID" value="EAY12502.1"/>
    <property type="molecule type" value="Genomic_DNA"/>
</dbReference>
<dbReference type="AlphaFoldDB" id="A2E4G7"/>
<feature type="domain" description="Myb-like" evidence="5">
    <location>
        <begin position="18"/>
        <end position="64"/>
    </location>
</feature>
<evidence type="ECO:0000256" key="4">
    <source>
        <dbReference type="ARBA" id="ARBA00023242"/>
    </source>
</evidence>
<dbReference type="RefSeq" id="XP_001324725.1">
    <property type="nucleotide sequence ID" value="XM_001324690.1"/>
</dbReference>
<feature type="domain" description="HTH myb-type" evidence="6">
    <location>
        <begin position="69"/>
        <end position="119"/>
    </location>
</feature>
<evidence type="ECO:0000259" key="5">
    <source>
        <dbReference type="PROSITE" id="PS50090"/>
    </source>
</evidence>
<protein>
    <submittedName>
        <fullName evidence="7">Myb-like DNA-binding domain containing protein</fullName>
    </submittedName>
</protein>
<dbReference type="eggNOG" id="KOG0048">
    <property type="taxonomic scope" value="Eukaryota"/>
</dbReference>
<evidence type="ECO:0000313" key="8">
    <source>
        <dbReference type="Proteomes" id="UP000001542"/>
    </source>
</evidence>
<dbReference type="Pfam" id="PF13921">
    <property type="entry name" value="Myb_DNA-bind_6"/>
    <property type="match status" value="1"/>
</dbReference>
<evidence type="ECO:0000256" key="3">
    <source>
        <dbReference type="ARBA" id="ARBA00023163"/>
    </source>
</evidence>
<accession>A2E4G7</accession>
<feature type="domain" description="HTH myb-type" evidence="6">
    <location>
        <begin position="18"/>
        <end position="68"/>
    </location>
</feature>
<dbReference type="VEuPathDB" id="TrichDB:TVAGG3_0019180"/>
<dbReference type="InterPro" id="IPR009057">
    <property type="entry name" value="Homeodomain-like_sf"/>
</dbReference>
<dbReference type="CDD" id="cd00167">
    <property type="entry name" value="SANT"/>
    <property type="match status" value="2"/>
</dbReference>
<reference evidence="7" key="1">
    <citation type="submission" date="2006-10" db="EMBL/GenBank/DDBJ databases">
        <authorList>
            <person name="Amadeo P."/>
            <person name="Zhao Q."/>
            <person name="Wortman J."/>
            <person name="Fraser-Liggett C."/>
            <person name="Carlton J."/>
        </authorList>
    </citation>
    <scope>NUCLEOTIDE SEQUENCE</scope>
    <source>
        <strain evidence="7">G3</strain>
    </source>
</reference>
<keyword evidence="4" id="KW-0539">Nucleus</keyword>
<keyword evidence="3" id="KW-0804">Transcription</keyword>
<dbReference type="InParanoid" id="A2E4G7"/>
<dbReference type="PROSITE" id="PS50090">
    <property type="entry name" value="MYB_LIKE"/>
    <property type="match status" value="2"/>
</dbReference>
<dbReference type="PROSITE" id="PS51294">
    <property type="entry name" value="HTH_MYB"/>
    <property type="match status" value="2"/>
</dbReference>
<dbReference type="SMART" id="SM00717">
    <property type="entry name" value="SANT"/>
    <property type="match status" value="2"/>
</dbReference>
<keyword evidence="8" id="KW-1185">Reference proteome</keyword>
<dbReference type="GO" id="GO:0006355">
    <property type="term" value="P:regulation of DNA-templated transcription"/>
    <property type="evidence" value="ECO:0000318"/>
    <property type="project" value="GO_Central"/>
</dbReference>
<evidence type="ECO:0000259" key="6">
    <source>
        <dbReference type="PROSITE" id="PS51294"/>
    </source>
</evidence>
<sequence>MHLNYVYGIGYFHRLHPKSKFSVEEDVKLKKIVEELGSTNWNLVANKMQTRNARQCRDRWENYLSPTLNRDPFTLEEDLIILQKYNEFGAKWVNISKFLVNRTDISVKSRWMMLKRRNITAESVQEAIEKEAAGQEKALEEEHRDRQENIDEVITRLFEMSEMEESTFWENLLSESTIPFEM</sequence>
<proteinExistence type="predicted"/>
<dbReference type="Gene3D" id="1.10.10.60">
    <property type="entry name" value="Homeodomain-like"/>
    <property type="match status" value="2"/>
</dbReference>
<dbReference type="PANTHER" id="PTHR46621">
    <property type="entry name" value="SNRNA-ACTIVATING PROTEIN COMPLEX SUBUNIT 4"/>
    <property type="match status" value="1"/>
</dbReference>
<dbReference type="InterPro" id="IPR051575">
    <property type="entry name" value="Myb-like_DNA-bd"/>
</dbReference>
<keyword evidence="2 7" id="KW-0238">DNA-binding</keyword>
<dbReference type="SMR" id="A2E4G7"/>
<dbReference type="PANTHER" id="PTHR46621:SF1">
    <property type="entry name" value="SNRNA-ACTIVATING PROTEIN COMPLEX SUBUNIT 4"/>
    <property type="match status" value="1"/>
</dbReference>
<dbReference type="Proteomes" id="UP000001542">
    <property type="component" value="Unassembled WGS sequence"/>
</dbReference>
<dbReference type="GO" id="GO:0005634">
    <property type="term" value="C:nucleus"/>
    <property type="evidence" value="ECO:0000318"/>
    <property type="project" value="GO_Central"/>
</dbReference>
<dbReference type="SUPFAM" id="SSF46689">
    <property type="entry name" value="Homeodomain-like"/>
    <property type="match status" value="1"/>
</dbReference>
<dbReference type="InterPro" id="IPR001005">
    <property type="entry name" value="SANT/Myb"/>
</dbReference>
<dbReference type="InterPro" id="IPR017930">
    <property type="entry name" value="Myb_dom"/>
</dbReference>
<keyword evidence="1" id="KW-0805">Transcription regulation</keyword>
<organism evidence="7 8">
    <name type="scientific">Trichomonas vaginalis (strain ATCC PRA-98 / G3)</name>
    <dbReference type="NCBI Taxonomy" id="412133"/>
    <lineage>
        <taxon>Eukaryota</taxon>
        <taxon>Metamonada</taxon>
        <taxon>Parabasalia</taxon>
        <taxon>Trichomonadida</taxon>
        <taxon>Trichomonadidae</taxon>
        <taxon>Trichomonas</taxon>
    </lineage>
</organism>
<evidence type="ECO:0000313" key="7">
    <source>
        <dbReference type="EMBL" id="EAY12502.1"/>
    </source>
</evidence>
<gene>
    <name evidence="7" type="ORF">TVAG_129160</name>
</gene>
<feature type="domain" description="Myb-like" evidence="5">
    <location>
        <begin position="65"/>
        <end position="115"/>
    </location>
</feature>
<evidence type="ECO:0000256" key="1">
    <source>
        <dbReference type="ARBA" id="ARBA00023015"/>
    </source>
</evidence>
<dbReference type="OrthoDB" id="2143914at2759"/>
<reference evidence="7" key="2">
    <citation type="journal article" date="2007" name="Science">
        <title>Draft genome sequence of the sexually transmitted pathogen Trichomonas vaginalis.</title>
        <authorList>
            <person name="Carlton J.M."/>
            <person name="Hirt R.P."/>
            <person name="Silva J.C."/>
            <person name="Delcher A.L."/>
            <person name="Schatz M."/>
            <person name="Zhao Q."/>
            <person name="Wortman J.R."/>
            <person name="Bidwell S.L."/>
            <person name="Alsmark U.C.M."/>
            <person name="Besteiro S."/>
            <person name="Sicheritz-Ponten T."/>
            <person name="Noel C.J."/>
            <person name="Dacks J.B."/>
            <person name="Foster P.G."/>
            <person name="Simillion C."/>
            <person name="Van de Peer Y."/>
            <person name="Miranda-Saavedra D."/>
            <person name="Barton G.J."/>
            <person name="Westrop G.D."/>
            <person name="Mueller S."/>
            <person name="Dessi D."/>
            <person name="Fiori P.L."/>
            <person name="Ren Q."/>
            <person name="Paulsen I."/>
            <person name="Zhang H."/>
            <person name="Bastida-Corcuera F.D."/>
            <person name="Simoes-Barbosa A."/>
            <person name="Brown M.T."/>
            <person name="Hayes R.D."/>
            <person name="Mukherjee M."/>
            <person name="Okumura C.Y."/>
            <person name="Schneider R."/>
            <person name="Smith A.J."/>
            <person name="Vanacova S."/>
            <person name="Villalvazo M."/>
            <person name="Haas B.J."/>
            <person name="Pertea M."/>
            <person name="Feldblyum T.V."/>
            <person name="Utterback T.R."/>
            <person name="Shu C.L."/>
            <person name="Osoegawa K."/>
            <person name="de Jong P.J."/>
            <person name="Hrdy I."/>
            <person name="Horvathova L."/>
            <person name="Zubacova Z."/>
            <person name="Dolezal P."/>
            <person name="Malik S.B."/>
            <person name="Logsdon J.M. Jr."/>
            <person name="Henze K."/>
            <person name="Gupta A."/>
            <person name="Wang C.C."/>
            <person name="Dunne R.L."/>
            <person name="Upcroft J.A."/>
            <person name="Upcroft P."/>
            <person name="White O."/>
            <person name="Salzberg S.L."/>
            <person name="Tang P."/>
            <person name="Chiu C.-H."/>
            <person name="Lee Y.-S."/>
            <person name="Embley T.M."/>
            <person name="Coombs G.H."/>
            <person name="Mottram J.C."/>
            <person name="Tachezy J."/>
            <person name="Fraser-Liggett C.M."/>
            <person name="Johnson P.J."/>
        </authorList>
    </citation>
    <scope>NUCLEOTIDE SEQUENCE [LARGE SCALE GENOMIC DNA]</scope>
    <source>
        <strain evidence="7">G3</strain>
    </source>
</reference>
<name>A2E4G7_TRIV3</name>